<organism evidence="2 3">
    <name type="scientific">Bacteroides muris</name>
    <name type="common">ex Fokt et al. 2023</name>
    <dbReference type="NCBI Taxonomy" id="2937417"/>
    <lineage>
        <taxon>Bacteria</taxon>
        <taxon>Pseudomonadati</taxon>
        <taxon>Bacteroidota</taxon>
        <taxon>Bacteroidia</taxon>
        <taxon>Bacteroidales</taxon>
        <taxon>Bacteroidaceae</taxon>
        <taxon>Bacteroides</taxon>
    </lineage>
</organism>
<dbReference type="EMBL" id="JAMZED010000032">
    <property type="protein sequence ID" value="MCR6505535.1"/>
    <property type="molecule type" value="Genomic_DNA"/>
</dbReference>
<accession>A0A9X2NTA4</accession>
<comment type="caution">
    <text evidence="2">The sequence shown here is derived from an EMBL/GenBank/DDBJ whole genome shotgun (WGS) entry which is preliminary data.</text>
</comment>
<proteinExistence type="predicted"/>
<sequence>MYPEPGKGTDGRRPLGEIRPRTVCPYCGTAQAGTREQQGRYAVQAVCGLAESVRADSLLHPERDNRHHSRCAGGLQRPPSPRAGTVGGCRRVRGRRAAAQSRCGCDGV</sequence>
<name>A0A9X2NTA4_9BACE</name>
<gene>
    <name evidence="2" type="ORF">M1B79_12875</name>
</gene>
<dbReference type="Proteomes" id="UP001143192">
    <property type="component" value="Unassembled WGS sequence"/>
</dbReference>
<reference evidence="2" key="1">
    <citation type="journal article" date="2022" name="Arch. Microbiol.">
        <title>Bacteroides muris sp. nov. isolated from the cecum of wild-derived house mice.</title>
        <authorList>
            <person name="Fokt H."/>
            <person name="Unni R."/>
            <person name="Repnik U."/>
            <person name="Schmitz R.A."/>
            <person name="Bramkamp M."/>
            <person name="Baines J.F."/>
            <person name="Unterweger D."/>
        </authorList>
    </citation>
    <scope>NUCLEOTIDE SEQUENCE</scope>
    <source>
        <strain evidence="2">KH365_2</strain>
    </source>
</reference>
<evidence type="ECO:0000313" key="3">
    <source>
        <dbReference type="Proteomes" id="UP001143192"/>
    </source>
</evidence>
<reference evidence="2" key="2">
    <citation type="submission" date="2022-04" db="EMBL/GenBank/DDBJ databases">
        <authorList>
            <person name="Fokt H."/>
            <person name="Baines J."/>
        </authorList>
    </citation>
    <scope>NUCLEOTIDE SEQUENCE</scope>
    <source>
        <strain evidence="2">KH365_2</strain>
    </source>
</reference>
<protein>
    <submittedName>
        <fullName evidence="2">Uncharacterized protein</fullName>
    </submittedName>
</protein>
<evidence type="ECO:0000256" key="1">
    <source>
        <dbReference type="SAM" id="MobiDB-lite"/>
    </source>
</evidence>
<feature type="region of interest" description="Disordered" evidence="1">
    <location>
        <begin position="60"/>
        <end position="88"/>
    </location>
</feature>
<keyword evidence="3" id="KW-1185">Reference proteome</keyword>
<evidence type="ECO:0000313" key="2">
    <source>
        <dbReference type="EMBL" id="MCR6505535.1"/>
    </source>
</evidence>
<dbReference type="AlphaFoldDB" id="A0A9X2NTA4"/>